<sequence length="70" mass="7574">MFKWTELALAFGFFNNSSQLDPMLFELLMEDRRRERAAAVAAKTAATQASPVASNDAIKPDSLAAAKKAA</sequence>
<protein>
    <submittedName>
        <fullName evidence="1">Uncharacterized protein</fullName>
    </submittedName>
</protein>
<dbReference type="AlphaFoldDB" id="A0A973A795"/>
<dbReference type="EMBL" id="JABMOJ010000035">
    <property type="protein sequence ID" value="NQV63885.1"/>
    <property type="molecule type" value="Genomic_DNA"/>
</dbReference>
<proteinExistence type="predicted"/>
<organism evidence="1 2">
    <name type="scientific">SAR86 cluster bacterium</name>
    <dbReference type="NCBI Taxonomy" id="2030880"/>
    <lineage>
        <taxon>Bacteria</taxon>
        <taxon>Pseudomonadati</taxon>
        <taxon>Pseudomonadota</taxon>
        <taxon>Gammaproteobacteria</taxon>
        <taxon>SAR86 cluster</taxon>
    </lineage>
</organism>
<dbReference type="Proteomes" id="UP000754644">
    <property type="component" value="Unassembled WGS sequence"/>
</dbReference>
<comment type="caution">
    <text evidence="1">The sequence shown here is derived from an EMBL/GenBank/DDBJ whole genome shotgun (WGS) entry which is preliminary data.</text>
</comment>
<accession>A0A973A795</accession>
<evidence type="ECO:0000313" key="2">
    <source>
        <dbReference type="Proteomes" id="UP000754644"/>
    </source>
</evidence>
<reference evidence="1" key="1">
    <citation type="submission" date="2020-05" db="EMBL/GenBank/DDBJ databases">
        <title>Sulfur intermediates as new biogeochemical hubs in an aquatic model microbial ecosystem.</title>
        <authorList>
            <person name="Vigneron A."/>
        </authorList>
    </citation>
    <scope>NUCLEOTIDE SEQUENCE</scope>
    <source>
        <strain evidence="1">Bin.250</strain>
    </source>
</reference>
<name>A0A973A795_9GAMM</name>
<gene>
    <name evidence="1" type="ORF">HQ497_00850</name>
</gene>
<evidence type="ECO:0000313" key="1">
    <source>
        <dbReference type="EMBL" id="NQV63885.1"/>
    </source>
</evidence>